<dbReference type="AlphaFoldDB" id="A0ABD1YX73"/>
<dbReference type="EMBL" id="JBHFFA010000003">
    <property type="protein sequence ID" value="KAL2635123.1"/>
    <property type="molecule type" value="Genomic_DNA"/>
</dbReference>
<name>A0ABD1YX73_9MARC</name>
<proteinExistence type="predicted"/>
<reference evidence="1 2" key="1">
    <citation type="submission" date="2024-09" db="EMBL/GenBank/DDBJ databases">
        <title>Chromosome-scale assembly of Riccia fluitans.</title>
        <authorList>
            <person name="Paukszto L."/>
            <person name="Sawicki J."/>
            <person name="Karawczyk K."/>
            <person name="Piernik-Szablinska J."/>
            <person name="Szczecinska M."/>
            <person name="Mazdziarz M."/>
        </authorList>
    </citation>
    <scope>NUCLEOTIDE SEQUENCE [LARGE SCALE GENOMIC DNA]</scope>
    <source>
        <strain evidence="1">Rf_01</strain>
        <tissue evidence="1">Aerial parts of the thallus</tissue>
    </source>
</reference>
<evidence type="ECO:0000313" key="1">
    <source>
        <dbReference type="EMBL" id="KAL2635123.1"/>
    </source>
</evidence>
<keyword evidence="2" id="KW-1185">Reference proteome</keyword>
<comment type="caution">
    <text evidence="1">The sequence shown here is derived from an EMBL/GenBank/DDBJ whole genome shotgun (WGS) entry which is preliminary data.</text>
</comment>
<sequence length="87" mass="10014">MKEGGREEEADSYLPSWERASTFLQREAPPGFLSAQHRLFSNLAFSYANEATAISEIDRFTGNFERHNQSYIYQLEDCGGLEDFQKL</sequence>
<dbReference type="Proteomes" id="UP001605036">
    <property type="component" value="Unassembled WGS sequence"/>
</dbReference>
<evidence type="ECO:0000313" key="2">
    <source>
        <dbReference type="Proteomes" id="UP001605036"/>
    </source>
</evidence>
<accession>A0ABD1YX73</accession>
<organism evidence="1 2">
    <name type="scientific">Riccia fluitans</name>
    <dbReference type="NCBI Taxonomy" id="41844"/>
    <lineage>
        <taxon>Eukaryota</taxon>
        <taxon>Viridiplantae</taxon>
        <taxon>Streptophyta</taxon>
        <taxon>Embryophyta</taxon>
        <taxon>Marchantiophyta</taxon>
        <taxon>Marchantiopsida</taxon>
        <taxon>Marchantiidae</taxon>
        <taxon>Marchantiales</taxon>
        <taxon>Ricciaceae</taxon>
        <taxon>Riccia</taxon>
    </lineage>
</organism>
<protein>
    <submittedName>
        <fullName evidence="1">Uncharacterized protein</fullName>
    </submittedName>
</protein>
<gene>
    <name evidence="1" type="ORF">R1flu_006602</name>
</gene>